<evidence type="ECO:0000313" key="3">
    <source>
        <dbReference type="WormBase" id="CBG07553"/>
    </source>
</evidence>
<dbReference type="KEGG" id="cbr:CBG_07553"/>
<protein>
    <submittedName>
        <fullName evidence="1">Protein CBG07553</fullName>
    </submittedName>
</protein>
<gene>
    <name evidence="1 3" type="ORF">CBG07553</name>
    <name evidence="1" type="ORF">CBG_07553</name>
</gene>
<evidence type="ECO:0000313" key="2">
    <source>
        <dbReference type="Proteomes" id="UP000008549"/>
    </source>
</evidence>
<keyword evidence="2" id="KW-1185">Reference proteome</keyword>
<evidence type="ECO:0000313" key="1">
    <source>
        <dbReference type="EMBL" id="CAP27568.2"/>
    </source>
</evidence>
<organism evidence="1 2">
    <name type="scientific">Caenorhabditis briggsae</name>
    <dbReference type="NCBI Taxonomy" id="6238"/>
    <lineage>
        <taxon>Eukaryota</taxon>
        <taxon>Metazoa</taxon>
        <taxon>Ecdysozoa</taxon>
        <taxon>Nematoda</taxon>
        <taxon>Chromadorea</taxon>
        <taxon>Rhabditida</taxon>
        <taxon>Rhabditina</taxon>
        <taxon>Rhabditomorpha</taxon>
        <taxon>Rhabditoidea</taxon>
        <taxon>Rhabditidae</taxon>
        <taxon>Peloderinae</taxon>
        <taxon>Caenorhabditis</taxon>
    </lineage>
</organism>
<dbReference type="GeneID" id="8587821"/>
<proteinExistence type="predicted"/>
<reference evidence="1 2" key="1">
    <citation type="journal article" date="2003" name="PLoS Biol.">
        <title>The genome sequence of Caenorhabditis briggsae: a platform for comparative genomics.</title>
        <authorList>
            <person name="Stein L.D."/>
            <person name="Bao Z."/>
            <person name="Blasiar D."/>
            <person name="Blumenthal T."/>
            <person name="Brent M.R."/>
            <person name="Chen N."/>
            <person name="Chinwalla A."/>
            <person name="Clarke L."/>
            <person name="Clee C."/>
            <person name="Coghlan A."/>
            <person name="Coulson A."/>
            <person name="D'Eustachio P."/>
            <person name="Fitch D.H."/>
            <person name="Fulton L.A."/>
            <person name="Fulton R.E."/>
            <person name="Griffiths-Jones S."/>
            <person name="Harris T.W."/>
            <person name="Hillier L.W."/>
            <person name="Kamath R."/>
            <person name="Kuwabara P.E."/>
            <person name="Mardis E.R."/>
            <person name="Marra M.A."/>
            <person name="Miner T.L."/>
            <person name="Minx P."/>
            <person name="Mullikin J.C."/>
            <person name="Plumb R.W."/>
            <person name="Rogers J."/>
            <person name="Schein J.E."/>
            <person name="Sohrmann M."/>
            <person name="Spieth J."/>
            <person name="Stajich J.E."/>
            <person name="Wei C."/>
            <person name="Willey D."/>
            <person name="Wilson R.K."/>
            <person name="Durbin R."/>
            <person name="Waterston R.H."/>
        </authorList>
    </citation>
    <scope>NUCLEOTIDE SEQUENCE [LARGE SCALE GENOMIC DNA]</scope>
    <source>
        <strain evidence="1 2">AF16</strain>
    </source>
</reference>
<reference evidence="1 2" key="2">
    <citation type="journal article" date="2011" name="PLoS Genet.">
        <title>Caenorhabditis briggsae recombinant inbred line genotypes reveal inter-strain incompatibility and the evolution of recombination.</title>
        <authorList>
            <person name="Ross J.A."/>
            <person name="Koboldt D.C."/>
            <person name="Staisch J.E."/>
            <person name="Chamberlin H.M."/>
            <person name="Gupta B.P."/>
            <person name="Miller R.D."/>
            <person name="Baird S.E."/>
            <person name="Haag E.S."/>
        </authorList>
    </citation>
    <scope>NUCLEOTIDE SEQUENCE [LARGE SCALE GENOMIC DNA]</scope>
    <source>
        <strain evidence="1 2">AF16</strain>
    </source>
</reference>
<dbReference type="InParanoid" id="A8X4K8"/>
<dbReference type="Proteomes" id="UP000008549">
    <property type="component" value="Unassembled WGS sequence"/>
</dbReference>
<dbReference type="RefSeq" id="XP_045093507.1">
    <property type="nucleotide sequence ID" value="XM_045240529.1"/>
</dbReference>
<dbReference type="AlphaFoldDB" id="A8X4K8"/>
<name>A8X4K8_CAEBR</name>
<dbReference type="OMA" id="NDCVIEQ"/>
<accession>A8X4K8</accession>
<dbReference type="eggNOG" id="ENOG502T0DJ">
    <property type="taxonomic scope" value="Eukaryota"/>
</dbReference>
<sequence>MRMYRLNESRKNGEEIASTKSMTNAASFANVSDIKVINEPTRRINQTATPEEFPEFPRGGIQNDSSPMLDEVASIATSVEDEAVFDYTEMASDDPFGLPEYADEAITIDEPAINDRTFRHTMAKQANVFMVSLKNLDVVGKVANENLRVDGNLTNIDLNERLGILRREINDLMRSNGDETNTTTQAHNAACFKFLSPANERISQFSIDINQLYATIDDEIITHLGAFAKDDFITENRLRLSINIHDSSIAVVDRRKKKPLRLRIKALSIEQEED</sequence>
<dbReference type="CTD" id="8587821"/>
<dbReference type="WormBase" id="CBG07553">
    <property type="protein sequence ID" value="CBP38967"/>
    <property type="gene ID" value="WBGene00029552"/>
</dbReference>
<dbReference type="HOGENOM" id="CLU_089080_0_0_1"/>
<dbReference type="EMBL" id="HE601041">
    <property type="protein sequence ID" value="CAP27568.2"/>
    <property type="molecule type" value="Genomic_DNA"/>
</dbReference>